<evidence type="ECO:0000313" key="2">
    <source>
        <dbReference type="Proteomes" id="UP001054837"/>
    </source>
</evidence>
<keyword evidence="2" id="KW-1185">Reference proteome</keyword>
<gene>
    <name evidence="1" type="ORF">CDAR_82501</name>
</gene>
<organism evidence="1 2">
    <name type="scientific">Caerostris darwini</name>
    <dbReference type="NCBI Taxonomy" id="1538125"/>
    <lineage>
        <taxon>Eukaryota</taxon>
        <taxon>Metazoa</taxon>
        <taxon>Ecdysozoa</taxon>
        <taxon>Arthropoda</taxon>
        <taxon>Chelicerata</taxon>
        <taxon>Arachnida</taxon>
        <taxon>Araneae</taxon>
        <taxon>Araneomorphae</taxon>
        <taxon>Entelegynae</taxon>
        <taxon>Araneoidea</taxon>
        <taxon>Araneidae</taxon>
        <taxon>Caerostris</taxon>
    </lineage>
</organism>
<name>A0AAV4UNE7_9ARAC</name>
<proteinExistence type="predicted"/>
<protein>
    <submittedName>
        <fullName evidence="1">Uncharacterized protein</fullName>
    </submittedName>
</protein>
<evidence type="ECO:0000313" key="1">
    <source>
        <dbReference type="EMBL" id="GIY59240.1"/>
    </source>
</evidence>
<dbReference type="EMBL" id="BPLQ01011635">
    <property type="protein sequence ID" value="GIY59240.1"/>
    <property type="molecule type" value="Genomic_DNA"/>
</dbReference>
<reference evidence="1 2" key="1">
    <citation type="submission" date="2021-06" db="EMBL/GenBank/DDBJ databases">
        <title>Caerostris darwini draft genome.</title>
        <authorList>
            <person name="Kono N."/>
            <person name="Arakawa K."/>
        </authorList>
    </citation>
    <scope>NUCLEOTIDE SEQUENCE [LARGE SCALE GENOMIC DNA]</scope>
</reference>
<dbReference type="Proteomes" id="UP001054837">
    <property type="component" value="Unassembled WGS sequence"/>
</dbReference>
<dbReference type="AlphaFoldDB" id="A0AAV4UNE7"/>
<comment type="caution">
    <text evidence="1">The sequence shown here is derived from an EMBL/GenBank/DDBJ whole genome shotgun (WGS) entry which is preliminary data.</text>
</comment>
<sequence>MNVDFSNTPSSMDPPQYADQLDNKDAVAICNVIKSKEYTKCCLIWSEKGFSNSTALVIELKIKPPEEVVQCYPKSN</sequence>
<accession>A0AAV4UNE7</accession>